<gene>
    <name evidence="2" type="ORF">CMV_016054</name>
</gene>
<keyword evidence="1" id="KW-0472">Membrane</keyword>
<keyword evidence="1" id="KW-1133">Transmembrane helix</keyword>
<evidence type="ECO:0000313" key="2">
    <source>
        <dbReference type="EMBL" id="KAF3959100.1"/>
    </source>
</evidence>
<sequence length="74" mass="8410">MPFTPKPSPPIHPSLPILFTVPLQTKPRPPSPKHSKSCCFLLTTISLISLFVFLWLRNQMIGRSVNYANMPHKI</sequence>
<comment type="caution">
    <text evidence="2">The sequence shown here is derived from an EMBL/GenBank/DDBJ whole genome shotgun (WGS) entry which is preliminary data.</text>
</comment>
<dbReference type="EMBL" id="JRKL02002404">
    <property type="protein sequence ID" value="KAF3959100.1"/>
    <property type="molecule type" value="Genomic_DNA"/>
</dbReference>
<dbReference type="AlphaFoldDB" id="A0A8J4QUC3"/>
<evidence type="ECO:0000256" key="1">
    <source>
        <dbReference type="SAM" id="Phobius"/>
    </source>
</evidence>
<protein>
    <submittedName>
        <fullName evidence="2">Uncharacterized protein</fullName>
    </submittedName>
</protein>
<evidence type="ECO:0000313" key="3">
    <source>
        <dbReference type="Proteomes" id="UP000737018"/>
    </source>
</evidence>
<feature type="transmembrane region" description="Helical" evidence="1">
    <location>
        <begin position="38"/>
        <end position="56"/>
    </location>
</feature>
<name>A0A8J4QUC3_9ROSI</name>
<organism evidence="2 3">
    <name type="scientific">Castanea mollissima</name>
    <name type="common">Chinese chestnut</name>
    <dbReference type="NCBI Taxonomy" id="60419"/>
    <lineage>
        <taxon>Eukaryota</taxon>
        <taxon>Viridiplantae</taxon>
        <taxon>Streptophyta</taxon>
        <taxon>Embryophyta</taxon>
        <taxon>Tracheophyta</taxon>
        <taxon>Spermatophyta</taxon>
        <taxon>Magnoliopsida</taxon>
        <taxon>eudicotyledons</taxon>
        <taxon>Gunneridae</taxon>
        <taxon>Pentapetalae</taxon>
        <taxon>rosids</taxon>
        <taxon>fabids</taxon>
        <taxon>Fagales</taxon>
        <taxon>Fagaceae</taxon>
        <taxon>Castanea</taxon>
    </lineage>
</organism>
<accession>A0A8J4QUC3</accession>
<proteinExistence type="predicted"/>
<reference evidence="2" key="1">
    <citation type="submission" date="2020-03" db="EMBL/GenBank/DDBJ databases">
        <title>Castanea mollissima Vanexum genome sequencing.</title>
        <authorList>
            <person name="Staton M."/>
        </authorList>
    </citation>
    <scope>NUCLEOTIDE SEQUENCE</scope>
    <source>
        <tissue evidence="2">Leaf</tissue>
    </source>
</reference>
<keyword evidence="1" id="KW-0812">Transmembrane</keyword>
<dbReference type="Proteomes" id="UP000737018">
    <property type="component" value="Unassembled WGS sequence"/>
</dbReference>
<keyword evidence="3" id="KW-1185">Reference proteome</keyword>